<dbReference type="RefSeq" id="WP_189005344.1">
    <property type="nucleotide sequence ID" value="NZ_BMOD01000018.1"/>
</dbReference>
<comment type="caution">
    <text evidence="1">The sequence shown here is derived from an EMBL/GenBank/DDBJ whole genome shotgun (WGS) entry which is preliminary data.</text>
</comment>
<gene>
    <name evidence="1" type="ORF">GCM10008938_37680</name>
</gene>
<accession>A0ABQ2D6U2</accession>
<dbReference type="Proteomes" id="UP000632222">
    <property type="component" value="Unassembled WGS sequence"/>
</dbReference>
<proteinExistence type="predicted"/>
<reference evidence="2" key="1">
    <citation type="journal article" date="2019" name="Int. J. Syst. Evol. Microbiol.">
        <title>The Global Catalogue of Microorganisms (GCM) 10K type strain sequencing project: providing services to taxonomists for standard genome sequencing and annotation.</title>
        <authorList>
            <consortium name="The Broad Institute Genomics Platform"/>
            <consortium name="The Broad Institute Genome Sequencing Center for Infectious Disease"/>
            <person name="Wu L."/>
            <person name="Ma J."/>
        </authorList>
    </citation>
    <scope>NUCLEOTIDE SEQUENCE [LARGE SCALE GENOMIC DNA]</scope>
    <source>
        <strain evidence="2">JCM 14370</strain>
    </source>
</reference>
<evidence type="ECO:0000313" key="2">
    <source>
        <dbReference type="Proteomes" id="UP000632222"/>
    </source>
</evidence>
<evidence type="ECO:0000313" key="1">
    <source>
        <dbReference type="EMBL" id="GGJ48120.1"/>
    </source>
</evidence>
<dbReference type="EMBL" id="BMOD01000018">
    <property type="protein sequence ID" value="GGJ48120.1"/>
    <property type="molecule type" value="Genomic_DNA"/>
</dbReference>
<protein>
    <submittedName>
        <fullName evidence="1">Uncharacterized protein</fullName>
    </submittedName>
</protein>
<name>A0ABQ2D6U2_9DEIO</name>
<organism evidence="1 2">
    <name type="scientific">Deinococcus roseus</name>
    <dbReference type="NCBI Taxonomy" id="392414"/>
    <lineage>
        <taxon>Bacteria</taxon>
        <taxon>Thermotogati</taxon>
        <taxon>Deinococcota</taxon>
        <taxon>Deinococci</taxon>
        <taxon>Deinococcales</taxon>
        <taxon>Deinococcaceae</taxon>
        <taxon>Deinococcus</taxon>
    </lineage>
</organism>
<sequence length="195" mass="22015">MPNRNKFIGVNRLKEALGTDQVLSAYLVEKHFHLPLEYCQLVPGVHIEYCMVSPVANDALETQLVPLMGLKKDFTLRFTSDQLGHMVGAASARLDLNIPPAQWSCSAESLGKGNAPDAVATVDHVRLAVEYDTGAYRPQVIRQKLRKFSREYDRLVWVSSSQTRTLALKRLYRSTLQQLGLDLDVFTTSRWWGPL</sequence>
<keyword evidence="2" id="KW-1185">Reference proteome</keyword>